<dbReference type="Pfam" id="PF00571">
    <property type="entry name" value="CBS"/>
    <property type="match status" value="2"/>
</dbReference>
<evidence type="ECO:0000259" key="3">
    <source>
        <dbReference type="PROSITE" id="PS51371"/>
    </source>
</evidence>
<dbReference type="SMART" id="SM00116">
    <property type="entry name" value="CBS"/>
    <property type="match status" value="2"/>
</dbReference>
<dbReference type="PROSITE" id="PS51371">
    <property type="entry name" value="CBS"/>
    <property type="match status" value="2"/>
</dbReference>
<dbReference type="Proteomes" id="UP000319852">
    <property type="component" value="Chromosome"/>
</dbReference>
<dbReference type="InterPro" id="IPR051257">
    <property type="entry name" value="Diverse_CBS-Domain"/>
</dbReference>
<evidence type="ECO:0000313" key="5">
    <source>
        <dbReference type="Proteomes" id="UP000319852"/>
    </source>
</evidence>
<keyword evidence="5" id="KW-1185">Reference proteome</keyword>
<dbReference type="KEGG" id="amob:HG15A2_35820"/>
<accession>A0A517MZC9</accession>
<dbReference type="SUPFAM" id="SSF54631">
    <property type="entry name" value="CBS-domain pair"/>
    <property type="match status" value="1"/>
</dbReference>
<evidence type="ECO:0000256" key="1">
    <source>
        <dbReference type="ARBA" id="ARBA00023122"/>
    </source>
</evidence>
<feature type="domain" description="CBS" evidence="3">
    <location>
        <begin position="17"/>
        <end position="74"/>
    </location>
</feature>
<dbReference type="PANTHER" id="PTHR43080">
    <property type="entry name" value="CBS DOMAIN-CONTAINING PROTEIN CBSX3, MITOCHONDRIAL"/>
    <property type="match status" value="1"/>
</dbReference>
<protein>
    <submittedName>
        <fullName evidence="4">Inosine 5'-monophosphate dehydrogenase</fullName>
    </submittedName>
</protein>
<reference evidence="4 5" key="1">
    <citation type="submission" date="2019-02" db="EMBL/GenBank/DDBJ databases">
        <title>Deep-cultivation of Planctomycetes and their phenomic and genomic characterization uncovers novel biology.</title>
        <authorList>
            <person name="Wiegand S."/>
            <person name="Jogler M."/>
            <person name="Boedeker C."/>
            <person name="Pinto D."/>
            <person name="Vollmers J."/>
            <person name="Rivas-Marin E."/>
            <person name="Kohn T."/>
            <person name="Peeters S.H."/>
            <person name="Heuer A."/>
            <person name="Rast P."/>
            <person name="Oberbeckmann S."/>
            <person name="Bunk B."/>
            <person name="Jeske O."/>
            <person name="Meyerdierks A."/>
            <person name="Storesund J.E."/>
            <person name="Kallscheuer N."/>
            <person name="Luecker S."/>
            <person name="Lage O.M."/>
            <person name="Pohl T."/>
            <person name="Merkel B.J."/>
            <person name="Hornburger P."/>
            <person name="Mueller R.-W."/>
            <person name="Bruemmer F."/>
            <person name="Labrenz M."/>
            <person name="Spormann A.M."/>
            <person name="Op den Camp H."/>
            <person name="Overmann J."/>
            <person name="Amann R."/>
            <person name="Jetten M.S.M."/>
            <person name="Mascher T."/>
            <person name="Medema M.H."/>
            <person name="Devos D.P."/>
            <person name="Kaster A.-K."/>
            <person name="Ovreas L."/>
            <person name="Rohde M."/>
            <person name="Galperin M.Y."/>
            <person name="Jogler C."/>
        </authorList>
    </citation>
    <scope>NUCLEOTIDE SEQUENCE [LARGE SCALE GENOMIC DNA]</scope>
    <source>
        <strain evidence="4 5">HG15A2</strain>
    </source>
</reference>
<dbReference type="EMBL" id="CP036263">
    <property type="protein sequence ID" value="QDT00246.1"/>
    <property type="molecule type" value="Genomic_DNA"/>
</dbReference>
<organism evidence="4 5">
    <name type="scientific">Adhaeretor mobilis</name>
    <dbReference type="NCBI Taxonomy" id="1930276"/>
    <lineage>
        <taxon>Bacteria</taxon>
        <taxon>Pseudomonadati</taxon>
        <taxon>Planctomycetota</taxon>
        <taxon>Planctomycetia</taxon>
        <taxon>Pirellulales</taxon>
        <taxon>Lacipirellulaceae</taxon>
        <taxon>Adhaeretor</taxon>
    </lineage>
</organism>
<evidence type="ECO:0000256" key="2">
    <source>
        <dbReference type="PROSITE-ProRule" id="PRU00703"/>
    </source>
</evidence>
<name>A0A517MZC9_9BACT</name>
<evidence type="ECO:0000313" key="4">
    <source>
        <dbReference type="EMBL" id="QDT00246.1"/>
    </source>
</evidence>
<keyword evidence="1 2" id="KW-0129">CBS domain</keyword>
<sequence>MNVAAKYLQEIRVADVMTRDVLTVSEHATMPEASQLLTTAGVTGAPVVNEFGHCVGVISNYDFMRRDRPRGGSCGNGVMAEESLLTSEDLNQRYWTEFGAEDLVESYMSRAPQTISAKLSLLDAAEYMLGSHIHRLVVVDVSSRPAGVISTFDVLKAVVAHSSCDL</sequence>
<proteinExistence type="predicted"/>
<dbReference type="PANTHER" id="PTHR43080:SF2">
    <property type="entry name" value="CBS DOMAIN-CONTAINING PROTEIN"/>
    <property type="match status" value="1"/>
</dbReference>
<dbReference type="Gene3D" id="3.10.580.10">
    <property type="entry name" value="CBS-domain"/>
    <property type="match status" value="1"/>
</dbReference>
<dbReference type="InterPro" id="IPR000644">
    <property type="entry name" value="CBS_dom"/>
</dbReference>
<dbReference type="InterPro" id="IPR046342">
    <property type="entry name" value="CBS_dom_sf"/>
</dbReference>
<gene>
    <name evidence="4" type="ORF">HG15A2_35820</name>
</gene>
<dbReference type="OrthoDB" id="273057at2"/>
<dbReference type="RefSeq" id="WP_145061620.1">
    <property type="nucleotide sequence ID" value="NZ_CP036263.1"/>
</dbReference>
<feature type="domain" description="CBS" evidence="3">
    <location>
        <begin position="108"/>
        <end position="166"/>
    </location>
</feature>
<dbReference type="AlphaFoldDB" id="A0A517MZC9"/>